<keyword evidence="2 5" id="KW-0812">Transmembrane</keyword>
<name>A0ABZ1BTA0_9FIRM</name>
<evidence type="ECO:0000256" key="2">
    <source>
        <dbReference type="ARBA" id="ARBA00022692"/>
    </source>
</evidence>
<feature type="transmembrane region" description="Helical" evidence="5">
    <location>
        <begin position="114"/>
        <end position="138"/>
    </location>
</feature>
<dbReference type="EMBL" id="CP141614">
    <property type="protein sequence ID" value="WRP15680.1"/>
    <property type="molecule type" value="Genomic_DNA"/>
</dbReference>
<dbReference type="InterPro" id="IPR052719">
    <property type="entry name" value="CvpA-like"/>
</dbReference>
<evidence type="ECO:0000313" key="7">
    <source>
        <dbReference type="Proteomes" id="UP001333102"/>
    </source>
</evidence>
<dbReference type="Pfam" id="PF02674">
    <property type="entry name" value="Colicin_V"/>
    <property type="match status" value="1"/>
</dbReference>
<keyword evidence="3 5" id="KW-1133">Transmembrane helix</keyword>
<dbReference type="InterPro" id="IPR003825">
    <property type="entry name" value="Colicin-V_CvpA"/>
</dbReference>
<evidence type="ECO:0000256" key="4">
    <source>
        <dbReference type="ARBA" id="ARBA00023136"/>
    </source>
</evidence>
<dbReference type="PANTHER" id="PTHR36926:SF1">
    <property type="entry name" value="COLICIN V PRODUCTION PROTEIN"/>
    <property type="match status" value="1"/>
</dbReference>
<evidence type="ECO:0000256" key="3">
    <source>
        <dbReference type="ARBA" id="ARBA00022989"/>
    </source>
</evidence>
<proteinExistence type="predicted"/>
<keyword evidence="4 5" id="KW-0472">Membrane</keyword>
<comment type="subcellular location">
    <subcellularLocation>
        <location evidence="1">Membrane</location>
        <topology evidence="1">Multi-pass membrane protein</topology>
    </subcellularLocation>
</comment>
<evidence type="ECO:0000256" key="1">
    <source>
        <dbReference type="ARBA" id="ARBA00004141"/>
    </source>
</evidence>
<reference evidence="7" key="1">
    <citation type="submission" date="2023-12" db="EMBL/GenBank/DDBJ databases">
        <title>Novel isolates from deep terrestrial aquifers shed light on the physiology and ecology of the class Limnochordia.</title>
        <authorList>
            <person name="Karnachuk O.V."/>
            <person name="Lukina A.P."/>
            <person name="Avakyan M.R."/>
            <person name="Kadnikov V."/>
            <person name="Begmatov S."/>
            <person name="Beletsky A.V."/>
            <person name="Mardanov A.V."/>
            <person name="Ravin N.V."/>
        </authorList>
    </citation>
    <scope>NUCLEOTIDE SEQUENCE [LARGE SCALE GENOMIC DNA]</scope>
    <source>
        <strain evidence="7">LN</strain>
    </source>
</reference>
<sequence>MSVPIPVETPPAWTWLDAVWIILIGALVLRGFLRGMVHEALEVAVLAVALYGGLRLYRPLGGWILDRVPPLPREAALAIAFGGVVAAVLTAGAVLTGMVVHLARRSPLSWADSLGGALLGAIKGLGVVAALVVLVAGLPPGDLQDELSDSVISREMRALVPPLWEEIRQAFPDLLPALPIFTTPDVHDQLPPRTAI</sequence>
<feature type="transmembrane region" description="Helical" evidence="5">
    <location>
        <begin position="40"/>
        <end position="57"/>
    </location>
</feature>
<dbReference type="PANTHER" id="PTHR36926">
    <property type="entry name" value="COLICIN V PRODUCTION PROTEIN"/>
    <property type="match status" value="1"/>
</dbReference>
<accession>A0ABZ1BTA0</accession>
<dbReference type="Proteomes" id="UP001333102">
    <property type="component" value="Chromosome"/>
</dbReference>
<dbReference type="RefSeq" id="WP_324670086.1">
    <property type="nucleotide sequence ID" value="NZ_CP141614.1"/>
</dbReference>
<evidence type="ECO:0000256" key="5">
    <source>
        <dbReference type="SAM" id="Phobius"/>
    </source>
</evidence>
<keyword evidence="7" id="KW-1185">Reference proteome</keyword>
<evidence type="ECO:0000313" key="6">
    <source>
        <dbReference type="EMBL" id="WRP15680.1"/>
    </source>
</evidence>
<protein>
    <submittedName>
        <fullName evidence="6">CvpA family protein</fullName>
    </submittedName>
</protein>
<organism evidence="6 7">
    <name type="scientific">Geochorda subterranea</name>
    <dbReference type="NCBI Taxonomy" id="3109564"/>
    <lineage>
        <taxon>Bacteria</taxon>
        <taxon>Bacillati</taxon>
        <taxon>Bacillota</taxon>
        <taxon>Limnochordia</taxon>
        <taxon>Limnochordales</taxon>
        <taxon>Geochordaceae</taxon>
        <taxon>Geochorda</taxon>
    </lineage>
</organism>
<gene>
    <name evidence="6" type="ORF">VLY81_05840</name>
</gene>
<feature type="transmembrane region" description="Helical" evidence="5">
    <location>
        <begin position="77"/>
        <end position="102"/>
    </location>
</feature>
<feature type="transmembrane region" description="Helical" evidence="5">
    <location>
        <begin position="12"/>
        <end position="33"/>
    </location>
</feature>